<evidence type="ECO:0000313" key="3">
    <source>
        <dbReference type="Proteomes" id="UP000198972"/>
    </source>
</evidence>
<keyword evidence="3" id="KW-1185">Reference proteome</keyword>
<dbReference type="Proteomes" id="UP000198972">
    <property type="component" value="Unassembled WGS sequence"/>
</dbReference>
<evidence type="ECO:0000256" key="1">
    <source>
        <dbReference type="SAM" id="MobiDB-lite"/>
    </source>
</evidence>
<feature type="compositionally biased region" description="Basic and acidic residues" evidence="1">
    <location>
        <begin position="49"/>
        <end position="70"/>
    </location>
</feature>
<accession>A0A1G7QNY4</accession>
<feature type="region of interest" description="Disordered" evidence="1">
    <location>
        <begin position="30"/>
        <end position="70"/>
    </location>
</feature>
<proteinExistence type="predicted"/>
<gene>
    <name evidence="2" type="ORF">SAMN04488542_12281</name>
</gene>
<dbReference type="OrthoDB" id="2643026at2"/>
<evidence type="ECO:0000313" key="2">
    <source>
        <dbReference type="EMBL" id="SDF99350.1"/>
    </source>
</evidence>
<dbReference type="RefSeq" id="WP_091233481.1">
    <property type="nucleotide sequence ID" value="NZ_FNBG01000022.1"/>
</dbReference>
<reference evidence="2 3" key="1">
    <citation type="submission" date="2016-10" db="EMBL/GenBank/DDBJ databases">
        <authorList>
            <person name="de Groot N.N."/>
        </authorList>
    </citation>
    <scope>NUCLEOTIDE SEQUENCE [LARGE SCALE GENOMIC DNA]</scope>
    <source>
        <strain evidence="2 3">DSM 28129</strain>
    </source>
</reference>
<dbReference type="EMBL" id="FNBG01000022">
    <property type="protein sequence ID" value="SDF99350.1"/>
    <property type="molecule type" value="Genomic_DNA"/>
</dbReference>
<name>A0A1G7QNY4_9BACL</name>
<protein>
    <submittedName>
        <fullName evidence="2">Uncharacterized protein</fullName>
    </submittedName>
</protein>
<organism evidence="2 3">
    <name type="scientific">Fontibacillus panacisegetis</name>
    <dbReference type="NCBI Taxonomy" id="670482"/>
    <lineage>
        <taxon>Bacteria</taxon>
        <taxon>Bacillati</taxon>
        <taxon>Bacillota</taxon>
        <taxon>Bacilli</taxon>
        <taxon>Bacillales</taxon>
        <taxon>Paenibacillaceae</taxon>
        <taxon>Fontibacillus</taxon>
    </lineage>
</organism>
<sequence>MDQQNELTNDPQELLKLKHKADQHKAEFTNFARSVSGNTPVDHGQISPDTHREPDQQNNEKDVENRMIGD</sequence>
<dbReference type="AlphaFoldDB" id="A0A1G7QNY4"/>